<dbReference type="Gene3D" id="3.40.50.300">
    <property type="entry name" value="P-loop containing nucleotide triphosphate hydrolases"/>
    <property type="match status" value="1"/>
</dbReference>
<dbReference type="SMART" id="SM00382">
    <property type="entry name" value="AAA"/>
    <property type="match status" value="1"/>
</dbReference>
<dbReference type="PANTHER" id="PTHR43581">
    <property type="entry name" value="ATP/GTP PHOSPHATASE"/>
    <property type="match status" value="1"/>
</dbReference>
<dbReference type="EMBL" id="JWHL01000010">
    <property type="protein sequence ID" value="MBR1369275.1"/>
    <property type="molecule type" value="Genomic_DNA"/>
</dbReference>
<dbReference type="InterPro" id="IPR027417">
    <property type="entry name" value="P-loop_NTPase"/>
</dbReference>
<comment type="caution">
    <text evidence="2">The sequence shown here is derived from an EMBL/GenBank/DDBJ whole genome shotgun (WGS) entry which is preliminary data.</text>
</comment>
<dbReference type="InterPro" id="IPR003593">
    <property type="entry name" value="AAA+_ATPase"/>
</dbReference>
<dbReference type="AlphaFoldDB" id="A0A8J7WAG0"/>
<dbReference type="InterPro" id="IPR003959">
    <property type="entry name" value="ATPase_AAA_core"/>
</dbReference>
<reference evidence="2" key="1">
    <citation type="submission" date="2014-12" db="EMBL/GenBank/DDBJ databases">
        <authorList>
            <person name="Huang H.-H."/>
            <person name="Chen S.-C."/>
            <person name="Lai M.-C."/>
        </authorList>
    </citation>
    <scope>NUCLEOTIDE SEQUENCE</scope>
    <source>
        <strain evidence="2">K1F9705b</strain>
    </source>
</reference>
<name>A0A8J7WAG0_9EURY</name>
<evidence type="ECO:0000313" key="2">
    <source>
        <dbReference type="EMBL" id="MBR1369275.1"/>
    </source>
</evidence>
<feature type="domain" description="AAA+ ATPase" evidence="1">
    <location>
        <begin position="21"/>
        <end position="305"/>
    </location>
</feature>
<dbReference type="Proteomes" id="UP000730161">
    <property type="component" value="Unassembled WGS sequence"/>
</dbReference>
<dbReference type="RefSeq" id="WP_211530974.1">
    <property type="nucleotide sequence ID" value="NZ_JWHL01000010.1"/>
</dbReference>
<dbReference type="PANTHER" id="PTHR43581:SF4">
    <property type="entry name" value="ATP_GTP PHOSPHATASE"/>
    <property type="match status" value="1"/>
</dbReference>
<keyword evidence="3" id="KW-1185">Reference proteome</keyword>
<dbReference type="OrthoDB" id="25344at2157"/>
<evidence type="ECO:0000259" key="1">
    <source>
        <dbReference type="SMART" id="SM00382"/>
    </source>
</evidence>
<dbReference type="SUPFAM" id="SSF52540">
    <property type="entry name" value="P-loop containing nucleoside triphosphate hydrolases"/>
    <property type="match status" value="1"/>
</dbReference>
<dbReference type="Pfam" id="PF13304">
    <property type="entry name" value="AAA_21"/>
    <property type="match status" value="1"/>
</dbReference>
<dbReference type="GO" id="GO:0016887">
    <property type="term" value="F:ATP hydrolysis activity"/>
    <property type="evidence" value="ECO:0007669"/>
    <property type="project" value="InterPro"/>
</dbReference>
<organism evidence="2 3">
    <name type="scientific">Methanocalculus chunghsingensis</name>
    <dbReference type="NCBI Taxonomy" id="156457"/>
    <lineage>
        <taxon>Archaea</taxon>
        <taxon>Methanobacteriati</taxon>
        <taxon>Methanobacteriota</taxon>
        <taxon>Stenosarchaea group</taxon>
        <taxon>Methanomicrobia</taxon>
        <taxon>Methanomicrobiales</taxon>
        <taxon>Methanocalculaceae</taxon>
        <taxon>Methanocalculus</taxon>
    </lineage>
</organism>
<dbReference type="GO" id="GO:0005524">
    <property type="term" value="F:ATP binding"/>
    <property type="evidence" value="ECO:0007669"/>
    <property type="project" value="InterPro"/>
</dbReference>
<dbReference type="InterPro" id="IPR051396">
    <property type="entry name" value="Bact_Antivir_Def_Nuclease"/>
</dbReference>
<protein>
    <submittedName>
        <fullName evidence="2">ATPase</fullName>
    </submittedName>
</protein>
<gene>
    <name evidence="2" type="ORF">RJ53_07120</name>
</gene>
<evidence type="ECO:0000313" key="3">
    <source>
        <dbReference type="Proteomes" id="UP000730161"/>
    </source>
</evidence>
<proteinExistence type="predicted"/>
<sequence>MLNSVELKNFGPITHLNWQDIGSINLIIGGNGSGKTFLLKALYSAIKTMEEYRRGDDQRLASEILAEKLYWTFQAEKIGDLVTKGASDPLSCSITINQEKFRYCFGKDATKKFQKISEIREPRTSNSIFLPAKEVLSIHHIILKSREQDQVFGFDDTYLDLARALSRSTRSGRDYPEFATSRKSLKDLIGGRLEYDENHARWVFRKGNQKFLIGVTSEGVKKIAILDTLLGNRYQDTESIIFIDEPEAALHPVAVSEFLEIISILASRGIQFFLASHSYFVLKKLALIAQRNEVPIRIIAEEDGEWQSANLIDGLPENKIIDESIRLYEEEVKLAFR</sequence>
<accession>A0A8J7WAG0</accession>